<evidence type="ECO:0000256" key="1">
    <source>
        <dbReference type="SAM" id="MobiDB-lite"/>
    </source>
</evidence>
<comment type="caution">
    <text evidence="2">The sequence shown here is derived from an EMBL/GenBank/DDBJ whole genome shotgun (WGS) entry which is preliminary data.</text>
</comment>
<evidence type="ECO:0000313" key="2">
    <source>
        <dbReference type="EMBL" id="KAG6773379.1"/>
    </source>
</evidence>
<dbReference type="Proteomes" id="UP000886885">
    <property type="component" value="Chromosome 5D"/>
</dbReference>
<organism evidence="2 3">
    <name type="scientific">Populus tomentosa</name>
    <name type="common">Chinese white poplar</name>
    <dbReference type="NCBI Taxonomy" id="118781"/>
    <lineage>
        <taxon>Eukaryota</taxon>
        <taxon>Viridiplantae</taxon>
        <taxon>Streptophyta</taxon>
        <taxon>Embryophyta</taxon>
        <taxon>Tracheophyta</taxon>
        <taxon>Spermatophyta</taxon>
        <taxon>Magnoliopsida</taxon>
        <taxon>eudicotyledons</taxon>
        <taxon>Gunneridae</taxon>
        <taxon>Pentapetalae</taxon>
        <taxon>rosids</taxon>
        <taxon>fabids</taxon>
        <taxon>Malpighiales</taxon>
        <taxon>Salicaceae</taxon>
        <taxon>Saliceae</taxon>
        <taxon>Populus</taxon>
    </lineage>
</organism>
<dbReference type="AlphaFoldDB" id="A0A8X8D093"/>
<accession>A0A8X8D093</accession>
<evidence type="ECO:0008006" key="4">
    <source>
        <dbReference type="Google" id="ProtNLM"/>
    </source>
</evidence>
<dbReference type="OrthoDB" id="1750980at2759"/>
<proteinExistence type="predicted"/>
<reference evidence="2" key="1">
    <citation type="journal article" date="2020" name="bioRxiv">
        <title>Hybrid origin of Populus tomentosa Carr. identified through genome sequencing and phylogenomic analysis.</title>
        <authorList>
            <person name="An X."/>
            <person name="Gao K."/>
            <person name="Chen Z."/>
            <person name="Li J."/>
            <person name="Yang X."/>
            <person name="Yang X."/>
            <person name="Zhou J."/>
            <person name="Guo T."/>
            <person name="Zhao T."/>
            <person name="Huang S."/>
            <person name="Miao D."/>
            <person name="Khan W.U."/>
            <person name="Rao P."/>
            <person name="Ye M."/>
            <person name="Lei B."/>
            <person name="Liao W."/>
            <person name="Wang J."/>
            <person name="Ji L."/>
            <person name="Li Y."/>
            <person name="Guo B."/>
            <person name="Mustafa N.S."/>
            <person name="Li S."/>
            <person name="Yun Q."/>
            <person name="Keller S.R."/>
            <person name="Mao J."/>
            <person name="Zhang R."/>
            <person name="Strauss S.H."/>
        </authorList>
    </citation>
    <scope>NUCLEOTIDE SEQUENCE</scope>
    <source>
        <strain evidence="2">GM15</strain>
        <tissue evidence="2">Leaf</tissue>
    </source>
</reference>
<gene>
    <name evidence="2" type="ORF">POTOM_020653</name>
</gene>
<evidence type="ECO:0000313" key="3">
    <source>
        <dbReference type="Proteomes" id="UP000886885"/>
    </source>
</evidence>
<name>A0A8X8D093_POPTO</name>
<dbReference type="EMBL" id="JAAWWB010000010">
    <property type="protein sequence ID" value="KAG6773379.1"/>
    <property type="molecule type" value="Genomic_DNA"/>
</dbReference>
<sequence>MASAIGNPIRVDMNWYNIEYEGLRIICWIYGCYGRLGRACPMENASEAVVPEAEIHVSESQAAEASGLIPHLRPGTKLKKKRARREDSDGTCRKQARAGGGPFKFEEAWTPHPSYRELVSNAWEISNHNVLQGLQEVRQDSIAFNKNIFGNIFQRTRRLEARLNDNSKLQDEALLFYNNLFRSAEPLRRDNMEGGPLSILSSRGKDGIQPLFFKQYWYVMGDDDWDPVRSAFVQYGSFDSDLSETLIVLIPKEERRPTSFKQFRLINDVLLFAKASTSHMQLMIKVVSDFCNASDLKGRSNDDRGIHRVNSDTISSPRRFGGLGTRDSRSAINALLEKYLKSQDLFKATAPPSKLYHVTSKLLNRDPIWNWMWRLDAPDEIKVLIWIIFHNFGASLGITNCHSFWGADIITWITNLSTRGVSVTFTAGLWFMEAARHYNYSGDVWHLRQISYLAADLHAARETTDNNCNLTESDAVKLDVDGSSLGNGDGRC</sequence>
<keyword evidence="3" id="KW-1185">Reference proteome</keyword>
<feature type="region of interest" description="Disordered" evidence="1">
    <location>
        <begin position="75"/>
        <end position="103"/>
    </location>
</feature>
<protein>
    <recommendedName>
        <fullName evidence="4">Reverse transcriptase zinc-binding domain-containing protein</fullName>
    </recommendedName>
</protein>